<keyword evidence="4" id="KW-0687">Ribonucleoprotein</keyword>
<dbReference type="PROSITE" id="PS51186">
    <property type="entry name" value="GNAT"/>
    <property type="match status" value="1"/>
</dbReference>
<dbReference type="OrthoDB" id="9805924at2"/>
<dbReference type="PANTHER" id="PTHR10545">
    <property type="entry name" value="DIAMINE N-ACETYLTRANSFERASE"/>
    <property type="match status" value="1"/>
</dbReference>
<dbReference type="InterPro" id="IPR051016">
    <property type="entry name" value="Diverse_Substrate_AcTransf"/>
</dbReference>
<evidence type="ECO:0000259" key="3">
    <source>
        <dbReference type="PROSITE" id="PS51186"/>
    </source>
</evidence>
<feature type="domain" description="N-acetyltransferase" evidence="3">
    <location>
        <begin position="4"/>
        <end position="147"/>
    </location>
</feature>
<protein>
    <submittedName>
        <fullName evidence="4">Ribosomal protein S18 acetylase RimI</fullName>
    </submittedName>
</protein>
<keyword evidence="1" id="KW-0808">Transferase</keyword>
<dbReference type="PANTHER" id="PTHR10545:SF42">
    <property type="entry name" value="ACETYLTRANSFERASE"/>
    <property type="match status" value="1"/>
</dbReference>
<evidence type="ECO:0000256" key="2">
    <source>
        <dbReference type="ARBA" id="ARBA00023315"/>
    </source>
</evidence>
<gene>
    <name evidence="4" type="ORF">SAMN02982922_5859</name>
</gene>
<dbReference type="SUPFAM" id="SSF55729">
    <property type="entry name" value="Acyl-CoA N-acyltransferases (Nat)"/>
    <property type="match status" value="1"/>
</dbReference>
<dbReference type="CDD" id="cd04301">
    <property type="entry name" value="NAT_SF"/>
    <property type="match status" value="1"/>
</dbReference>
<dbReference type="EMBL" id="FXBL01000004">
    <property type="protein sequence ID" value="SMH57662.1"/>
    <property type="molecule type" value="Genomic_DNA"/>
</dbReference>
<dbReference type="GO" id="GO:0008080">
    <property type="term" value="F:N-acetyltransferase activity"/>
    <property type="evidence" value="ECO:0007669"/>
    <property type="project" value="TreeGrafter"/>
</dbReference>
<keyword evidence="5" id="KW-1185">Reference proteome</keyword>
<dbReference type="InterPro" id="IPR000182">
    <property type="entry name" value="GNAT_dom"/>
</dbReference>
<dbReference type="RefSeq" id="WP_085467403.1">
    <property type="nucleotide sequence ID" value="NZ_FXBL01000004.1"/>
</dbReference>
<keyword evidence="2" id="KW-0012">Acyltransferase</keyword>
<proteinExistence type="predicted"/>
<evidence type="ECO:0000313" key="5">
    <source>
        <dbReference type="Proteomes" id="UP000193083"/>
    </source>
</evidence>
<keyword evidence="4" id="KW-0689">Ribosomal protein</keyword>
<dbReference type="GO" id="GO:0005840">
    <property type="term" value="C:ribosome"/>
    <property type="evidence" value="ECO:0007669"/>
    <property type="project" value="UniProtKB-KW"/>
</dbReference>
<dbReference type="Gene3D" id="3.40.630.30">
    <property type="match status" value="1"/>
</dbReference>
<reference evidence="4 5" key="1">
    <citation type="submission" date="2017-04" db="EMBL/GenBank/DDBJ databases">
        <authorList>
            <person name="Afonso C.L."/>
            <person name="Miller P.J."/>
            <person name="Scott M.A."/>
            <person name="Spackman E."/>
            <person name="Goraichik I."/>
            <person name="Dimitrov K.M."/>
            <person name="Suarez D.L."/>
            <person name="Swayne D.E."/>
        </authorList>
    </citation>
    <scope>NUCLEOTIDE SEQUENCE [LARGE SCALE GENOMIC DNA]</scope>
    <source>
        <strain evidence="4 5">B5P</strain>
    </source>
</reference>
<dbReference type="Pfam" id="PF00583">
    <property type="entry name" value="Acetyltransf_1"/>
    <property type="match status" value="1"/>
</dbReference>
<evidence type="ECO:0000313" key="4">
    <source>
        <dbReference type="EMBL" id="SMH57662.1"/>
    </source>
</evidence>
<organism evidence="4 5">
    <name type="scientific">Mesorhizobium australicum</name>
    <dbReference type="NCBI Taxonomy" id="536018"/>
    <lineage>
        <taxon>Bacteria</taxon>
        <taxon>Pseudomonadati</taxon>
        <taxon>Pseudomonadota</taxon>
        <taxon>Alphaproteobacteria</taxon>
        <taxon>Hyphomicrobiales</taxon>
        <taxon>Phyllobacteriaceae</taxon>
        <taxon>Mesorhizobium</taxon>
    </lineage>
</organism>
<evidence type="ECO:0000256" key="1">
    <source>
        <dbReference type="ARBA" id="ARBA00022679"/>
    </source>
</evidence>
<accession>A0A1X7PZY5</accession>
<dbReference type="AlphaFoldDB" id="A0A1X7PZY5"/>
<dbReference type="Proteomes" id="UP000193083">
    <property type="component" value="Unassembled WGS sequence"/>
</dbReference>
<name>A0A1X7PZY5_9HYPH</name>
<sequence length="147" mass="17345">MPSVEIRPLRQSDHADWKRLWTDYLTFYKTELPEETYATTWKRLFDPGEYEPNGFIALVDGRAAGLVHYILHRTCWSAKNNCYLQDLYADPDVRGTGVGRRLIEAVYSEADRQGITNVYWMTHETNTTARQLYDRIARRTGFIEYER</sequence>
<dbReference type="InterPro" id="IPR016181">
    <property type="entry name" value="Acyl_CoA_acyltransferase"/>
</dbReference>